<feature type="coiled-coil region" evidence="1">
    <location>
        <begin position="195"/>
        <end position="229"/>
    </location>
</feature>
<feature type="region of interest" description="Disordered" evidence="2">
    <location>
        <begin position="1"/>
        <end position="32"/>
    </location>
</feature>
<dbReference type="Gene3D" id="1.10.287.1490">
    <property type="match status" value="1"/>
</dbReference>
<organism evidence="4 5">
    <name type="scientific">Iris pallida</name>
    <name type="common">Sweet iris</name>
    <dbReference type="NCBI Taxonomy" id="29817"/>
    <lineage>
        <taxon>Eukaryota</taxon>
        <taxon>Viridiplantae</taxon>
        <taxon>Streptophyta</taxon>
        <taxon>Embryophyta</taxon>
        <taxon>Tracheophyta</taxon>
        <taxon>Spermatophyta</taxon>
        <taxon>Magnoliopsida</taxon>
        <taxon>Liliopsida</taxon>
        <taxon>Asparagales</taxon>
        <taxon>Iridaceae</taxon>
        <taxon>Iridoideae</taxon>
        <taxon>Irideae</taxon>
        <taxon>Iris</taxon>
    </lineage>
</organism>
<feature type="compositionally biased region" description="Polar residues" evidence="2">
    <location>
        <begin position="15"/>
        <end position="32"/>
    </location>
</feature>
<dbReference type="EMBL" id="JANAVB010036219">
    <property type="protein sequence ID" value="KAJ6803913.1"/>
    <property type="molecule type" value="Genomic_DNA"/>
</dbReference>
<evidence type="ECO:0000256" key="2">
    <source>
        <dbReference type="SAM" id="MobiDB-lite"/>
    </source>
</evidence>
<dbReference type="AlphaFoldDB" id="A0AAX6EIP6"/>
<dbReference type="Proteomes" id="UP001140949">
    <property type="component" value="Unassembled WGS sequence"/>
</dbReference>
<feature type="transmembrane region" description="Helical" evidence="3">
    <location>
        <begin position="330"/>
        <end position="347"/>
    </location>
</feature>
<evidence type="ECO:0000313" key="4">
    <source>
        <dbReference type="EMBL" id="KAJ6803913.1"/>
    </source>
</evidence>
<keyword evidence="1" id="KW-0175">Coiled coil</keyword>
<reference evidence="4" key="1">
    <citation type="journal article" date="2023" name="GigaByte">
        <title>Genome assembly of the bearded iris, Iris pallida Lam.</title>
        <authorList>
            <person name="Bruccoleri R.E."/>
            <person name="Oakeley E.J."/>
            <person name="Faust A.M.E."/>
            <person name="Altorfer M."/>
            <person name="Dessus-Babus S."/>
            <person name="Burckhardt D."/>
            <person name="Oertli M."/>
            <person name="Naumann U."/>
            <person name="Petersen F."/>
            <person name="Wong J."/>
        </authorList>
    </citation>
    <scope>NUCLEOTIDE SEQUENCE</scope>
    <source>
        <strain evidence="4">GSM-AAB239-AS_SAM_17_03QT</strain>
    </source>
</reference>
<keyword evidence="3" id="KW-0472">Membrane</keyword>
<evidence type="ECO:0000256" key="3">
    <source>
        <dbReference type="SAM" id="Phobius"/>
    </source>
</evidence>
<accession>A0AAX6EIP6</accession>
<feature type="coiled-coil region" evidence="1">
    <location>
        <begin position="94"/>
        <end position="148"/>
    </location>
</feature>
<comment type="caution">
    <text evidence="4">The sequence shown here is derived from an EMBL/GenBank/DDBJ whole genome shotgun (WGS) entry which is preliminary data.</text>
</comment>
<feature type="compositionally biased region" description="Basic residues" evidence="2">
    <location>
        <begin position="1"/>
        <end position="10"/>
    </location>
</feature>
<keyword evidence="3" id="KW-0812">Transmembrane</keyword>
<feature type="transmembrane region" description="Helical" evidence="3">
    <location>
        <begin position="353"/>
        <end position="374"/>
    </location>
</feature>
<gene>
    <name evidence="4" type="ORF">M6B38_188135</name>
</gene>
<keyword evidence="5" id="KW-1185">Reference proteome</keyword>
<evidence type="ECO:0000313" key="5">
    <source>
        <dbReference type="Proteomes" id="UP001140949"/>
    </source>
</evidence>
<protein>
    <submittedName>
        <fullName evidence="4">Protein NETWORKED 4B-like</fullName>
    </submittedName>
</protein>
<reference evidence="4" key="2">
    <citation type="submission" date="2023-04" db="EMBL/GenBank/DDBJ databases">
        <authorList>
            <person name="Bruccoleri R.E."/>
            <person name="Oakeley E.J."/>
            <person name="Faust A.-M."/>
            <person name="Dessus-Babus S."/>
            <person name="Altorfer M."/>
            <person name="Burckhardt D."/>
            <person name="Oertli M."/>
            <person name="Naumann U."/>
            <person name="Petersen F."/>
            <person name="Wong J."/>
        </authorList>
    </citation>
    <scope>NUCLEOTIDE SEQUENCE</scope>
    <source>
        <strain evidence="4">GSM-AAB239-AS_SAM_17_03QT</strain>
        <tissue evidence="4">Leaf</tissue>
    </source>
</reference>
<keyword evidence="3" id="KW-1133">Transmembrane helix</keyword>
<sequence>MMKGKKKKQQPKSYRGQSASRSVQSAAKSVLSTHFGSANAKSEIMSLHQKLLEENNLSSEASSIDLRIDNTIVSGMETQEVESATKLSDREREVEDLKGLISAKDQENEAEESEKSSQDKLCLVDADIIDLKEVINELKSEMTKISKRFSLQQNLVEEFKATSAVSADRFSLEESALKTEISIPSLSNSSLSAKLVQLEAEKAVLCSDRDRLKLQVDTLTAEKDEMAARVGALGGEAKSRDDRICSMDEHVSRPHLEHVELIAEIEQARRAGRELADRVKELDEVVESQRAAVSGAERSREETRRDLSFMVRYQLDNDHLRDVLFWQKSIIVLVVIIFSIVKIWGIFVKILGIFVMLFWERSIIVLVVIIFSIIKYWW</sequence>
<proteinExistence type="predicted"/>
<evidence type="ECO:0000256" key="1">
    <source>
        <dbReference type="SAM" id="Coils"/>
    </source>
</evidence>
<name>A0AAX6EIP6_IRIPA</name>